<dbReference type="GeneTree" id="ENSGT00940000164452"/>
<dbReference type="GO" id="GO:0006357">
    <property type="term" value="P:regulation of transcription by RNA polymerase II"/>
    <property type="evidence" value="ECO:0007669"/>
    <property type="project" value="InterPro"/>
</dbReference>
<dbReference type="STRING" id="7897.ENSLACP00000013808"/>
<dbReference type="PANTHER" id="PTHR32344">
    <property type="entry name" value="U1-TYPE DOMAIN-CONTAINING PROTEIN"/>
    <property type="match status" value="1"/>
</dbReference>
<dbReference type="SUPFAM" id="SSF53098">
    <property type="entry name" value="Ribonuclease H-like"/>
    <property type="match status" value="1"/>
</dbReference>
<evidence type="ECO:0000313" key="3">
    <source>
        <dbReference type="Proteomes" id="UP000008672"/>
    </source>
</evidence>
<evidence type="ECO:0000313" key="2">
    <source>
        <dbReference type="Ensembl" id="ENSLACP00000013808.1"/>
    </source>
</evidence>
<dbReference type="GO" id="GO:0003690">
    <property type="term" value="F:double-stranded DNA binding"/>
    <property type="evidence" value="ECO:0007669"/>
    <property type="project" value="InterPro"/>
</dbReference>
<dbReference type="InterPro" id="IPR033375">
    <property type="entry name" value="Cggbp1"/>
</dbReference>
<dbReference type="Ensembl" id="ENSLACT00000013905.1">
    <property type="protein sequence ID" value="ENSLACP00000013808.1"/>
    <property type="gene ID" value="ENSLACG00000012155.1"/>
</dbReference>
<dbReference type="eggNOG" id="ENOG502S232">
    <property type="taxonomic scope" value="Eukaryota"/>
</dbReference>
<dbReference type="InterPro" id="IPR012337">
    <property type="entry name" value="RNaseH-like_sf"/>
</dbReference>
<dbReference type="EMBL" id="AFYH01117565">
    <property type="status" value="NOT_ANNOTATED_CDS"/>
    <property type="molecule type" value="Genomic_DNA"/>
</dbReference>
<feature type="domain" description="C2H2-type" evidence="1">
    <location>
        <begin position="29"/>
        <end position="53"/>
    </location>
</feature>
<dbReference type="HOGENOM" id="CLU_025348_3_0_1"/>
<dbReference type="Proteomes" id="UP000008672">
    <property type="component" value="Unassembled WGS sequence"/>
</dbReference>
<organism evidence="2 3">
    <name type="scientific">Latimeria chalumnae</name>
    <name type="common">Coelacanth</name>
    <dbReference type="NCBI Taxonomy" id="7897"/>
    <lineage>
        <taxon>Eukaryota</taxon>
        <taxon>Metazoa</taxon>
        <taxon>Chordata</taxon>
        <taxon>Craniata</taxon>
        <taxon>Vertebrata</taxon>
        <taxon>Euteleostomi</taxon>
        <taxon>Coelacanthiformes</taxon>
        <taxon>Coelacanthidae</taxon>
        <taxon>Latimeria</taxon>
    </lineage>
</organism>
<dbReference type="Bgee" id="ENSLACG00000012155">
    <property type="expression patterns" value="Expressed in muscle tissue and 2 other cell types or tissues"/>
</dbReference>
<dbReference type="PROSITE" id="PS00028">
    <property type="entry name" value="ZINC_FINGER_C2H2_1"/>
    <property type="match status" value="1"/>
</dbReference>
<proteinExistence type="predicted"/>
<dbReference type="InterPro" id="IPR013087">
    <property type="entry name" value="Znf_C2H2_type"/>
</dbReference>
<protein>
    <recommendedName>
        <fullName evidence="1">C2H2-type domain-containing protein</fullName>
    </recommendedName>
</protein>
<dbReference type="InParanoid" id="H3AVY7"/>
<keyword evidence="3" id="KW-1185">Reference proteome</keyword>
<dbReference type="AlphaFoldDB" id="H3AVY7"/>
<dbReference type="GO" id="GO:0005634">
    <property type="term" value="C:nucleus"/>
    <property type="evidence" value="ECO:0007669"/>
    <property type="project" value="InterPro"/>
</dbReference>
<name>H3AVY7_LATCH</name>
<dbReference type="PANTHER" id="PTHR32344:SF1">
    <property type="entry name" value="U1-TYPE DOMAIN-CONTAINING PROTEIN"/>
    <property type="match status" value="1"/>
</dbReference>
<reference evidence="2" key="2">
    <citation type="submission" date="2025-08" db="UniProtKB">
        <authorList>
            <consortium name="Ensembl"/>
        </authorList>
    </citation>
    <scope>IDENTIFICATION</scope>
</reference>
<evidence type="ECO:0000259" key="1">
    <source>
        <dbReference type="PROSITE" id="PS00028"/>
    </source>
</evidence>
<accession>H3AVY7</accession>
<dbReference type="OMA" id="QMCASAN"/>
<reference evidence="3" key="1">
    <citation type="submission" date="2011-08" db="EMBL/GenBank/DDBJ databases">
        <title>The draft genome of Latimeria chalumnae.</title>
        <authorList>
            <person name="Di Palma F."/>
            <person name="Alfoldi J."/>
            <person name="Johnson J."/>
            <person name="Berlin A."/>
            <person name="Gnerre S."/>
            <person name="Jaffe D."/>
            <person name="MacCallum I."/>
            <person name="Young S."/>
            <person name="Walker B.J."/>
            <person name="Lander E."/>
            <person name="Lindblad-Toh K."/>
        </authorList>
    </citation>
    <scope>NUCLEOTIDE SEQUENCE [LARGE SCALE GENOMIC DNA]</scope>
    <source>
        <strain evidence="3">Wild caught</strain>
    </source>
</reference>
<sequence>PKPPINIKCCSKEFEHEGMYVSDSDIMMCRFCNCWLEWESKDMLIKHCRSADHIEKKNRAAAGTSKRTCQATISETLQRAKKAKQEKTTFIEATVQMCASANIPLEKLDHPSASNYLKLLKPNLGASDLPHADCLRHEYLPRAGQAAKVEVLFAITGKHLAVICDETTDSAGRCVFVVLFEMLDATEIENIHLAAVYFLETANATTCSQAIMATLNSYNVQHSDVLAIVSDSAVYMMKCFSALDVLIGPHLYYMTCWAHKLHLVGSVFLDQLTEINSIVANVKTQFSFSRKLKSAYMRFLKVNYPELPAVLYPQPVLTRWNSWFRSVCYLHDYLDALLAFFGQCEQKPASMKALLTMLKDVSFYSVIKFQCSFIKAHCAQIAGFITQLEETKKPWAHLLIEKLQLLKRSF</sequence>
<reference evidence="2" key="3">
    <citation type="submission" date="2025-09" db="UniProtKB">
        <authorList>
            <consortium name="Ensembl"/>
        </authorList>
    </citation>
    <scope>IDENTIFICATION</scope>
</reference>